<dbReference type="GO" id="GO:0006357">
    <property type="term" value="P:regulation of transcription by RNA polymerase II"/>
    <property type="evidence" value="ECO:0007669"/>
    <property type="project" value="TreeGrafter"/>
</dbReference>
<gene>
    <name evidence="9" type="ORF">EW026_g3078</name>
</gene>
<proteinExistence type="predicted"/>
<dbReference type="InterPro" id="IPR006565">
    <property type="entry name" value="BTP"/>
</dbReference>
<evidence type="ECO:0000256" key="7">
    <source>
        <dbReference type="SAM" id="MobiDB-lite"/>
    </source>
</evidence>
<dbReference type="GO" id="GO:0005634">
    <property type="term" value="C:nucleus"/>
    <property type="evidence" value="ECO:0007669"/>
    <property type="project" value="UniProtKB-SubCell"/>
</dbReference>
<dbReference type="PANTHER" id="PTHR47343:SF1">
    <property type="entry name" value="TRANSCRIPTIONAL ACTIVATOR SPT7"/>
    <property type="match status" value="1"/>
</dbReference>
<keyword evidence="5" id="KW-0539">Nucleus</keyword>
<dbReference type="GO" id="GO:0005198">
    <property type="term" value="F:structural molecule activity"/>
    <property type="evidence" value="ECO:0007669"/>
    <property type="project" value="TreeGrafter"/>
</dbReference>
<dbReference type="CDD" id="cd22927">
    <property type="entry name" value="HFD_SPT7"/>
    <property type="match status" value="1"/>
</dbReference>
<evidence type="ECO:0000313" key="10">
    <source>
        <dbReference type="Proteomes" id="UP000309038"/>
    </source>
</evidence>
<reference evidence="9 10" key="1">
    <citation type="submission" date="2019-02" db="EMBL/GenBank/DDBJ databases">
        <title>Genome sequencing of the rare red list fungi Phlebia centrifuga.</title>
        <authorList>
            <person name="Buettner E."/>
            <person name="Kellner H."/>
        </authorList>
    </citation>
    <scope>NUCLEOTIDE SEQUENCE [LARGE SCALE GENOMIC DNA]</scope>
    <source>
        <strain evidence="9 10">DSM 108282</strain>
    </source>
</reference>
<feature type="compositionally biased region" description="Basic residues" evidence="7">
    <location>
        <begin position="713"/>
        <end position="723"/>
    </location>
</feature>
<dbReference type="InterPro" id="IPR009072">
    <property type="entry name" value="Histone-fold"/>
</dbReference>
<evidence type="ECO:0000256" key="6">
    <source>
        <dbReference type="PROSITE-ProRule" id="PRU00035"/>
    </source>
</evidence>
<feature type="compositionally biased region" description="Pro residues" evidence="7">
    <location>
        <begin position="275"/>
        <end position="287"/>
    </location>
</feature>
<evidence type="ECO:0000256" key="4">
    <source>
        <dbReference type="ARBA" id="ARBA00023163"/>
    </source>
</evidence>
<feature type="region of interest" description="Disordered" evidence="7">
    <location>
        <begin position="551"/>
        <end position="577"/>
    </location>
</feature>
<dbReference type="Gene3D" id="1.10.20.10">
    <property type="entry name" value="Histone, subunit A"/>
    <property type="match status" value="1"/>
</dbReference>
<feature type="domain" description="Bromo" evidence="8">
    <location>
        <begin position="1"/>
        <end position="71"/>
    </location>
</feature>
<dbReference type="AlphaFoldDB" id="A0A4S4KLX1"/>
<keyword evidence="4" id="KW-0804">Transcription</keyword>
<dbReference type="GO" id="GO:0000124">
    <property type="term" value="C:SAGA complex"/>
    <property type="evidence" value="ECO:0007669"/>
    <property type="project" value="InterPro"/>
</dbReference>
<evidence type="ECO:0000256" key="3">
    <source>
        <dbReference type="ARBA" id="ARBA00023117"/>
    </source>
</evidence>
<dbReference type="InterPro" id="IPR037782">
    <property type="entry name" value="Spt7"/>
</dbReference>
<name>A0A4S4KLX1_9APHY</name>
<dbReference type="GO" id="GO:0046695">
    <property type="term" value="C:SLIK (SAGA-like) complex"/>
    <property type="evidence" value="ECO:0007669"/>
    <property type="project" value="InterPro"/>
</dbReference>
<dbReference type="InterPro" id="IPR036427">
    <property type="entry name" value="Bromodomain-like_sf"/>
</dbReference>
<dbReference type="Gene3D" id="1.20.920.10">
    <property type="entry name" value="Bromodomain-like"/>
    <property type="match status" value="1"/>
</dbReference>
<feature type="compositionally biased region" description="Low complexity" evidence="7">
    <location>
        <begin position="696"/>
        <end position="709"/>
    </location>
</feature>
<dbReference type="SMART" id="SM00297">
    <property type="entry name" value="BROMO"/>
    <property type="match status" value="1"/>
</dbReference>
<dbReference type="GO" id="GO:0046982">
    <property type="term" value="F:protein heterodimerization activity"/>
    <property type="evidence" value="ECO:0007669"/>
    <property type="project" value="InterPro"/>
</dbReference>
<dbReference type="EMBL" id="SGPJ01000087">
    <property type="protein sequence ID" value="THG99253.1"/>
    <property type="molecule type" value="Genomic_DNA"/>
</dbReference>
<dbReference type="PROSITE" id="PS00633">
    <property type="entry name" value="BROMODOMAIN_1"/>
    <property type="match status" value="1"/>
</dbReference>
<organism evidence="9 10">
    <name type="scientific">Hermanssonia centrifuga</name>
    <dbReference type="NCBI Taxonomy" id="98765"/>
    <lineage>
        <taxon>Eukaryota</taxon>
        <taxon>Fungi</taxon>
        <taxon>Dikarya</taxon>
        <taxon>Basidiomycota</taxon>
        <taxon>Agaricomycotina</taxon>
        <taxon>Agaricomycetes</taxon>
        <taxon>Polyporales</taxon>
        <taxon>Meruliaceae</taxon>
        <taxon>Hermanssonia</taxon>
    </lineage>
</organism>
<evidence type="ECO:0000256" key="2">
    <source>
        <dbReference type="ARBA" id="ARBA00023015"/>
    </source>
</evidence>
<dbReference type="PROSITE" id="PS50014">
    <property type="entry name" value="BROMODOMAIN_2"/>
    <property type="match status" value="1"/>
</dbReference>
<evidence type="ECO:0000313" key="9">
    <source>
        <dbReference type="EMBL" id="THG99253.1"/>
    </source>
</evidence>
<dbReference type="Pfam" id="PF00439">
    <property type="entry name" value="Bromodomain"/>
    <property type="match status" value="1"/>
</dbReference>
<dbReference type="SUPFAM" id="SSF47370">
    <property type="entry name" value="Bromodomain"/>
    <property type="match status" value="1"/>
</dbReference>
<evidence type="ECO:0000259" key="8">
    <source>
        <dbReference type="PROSITE" id="PS50014"/>
    </source>
</evidence>
<evidence type="ECO:0000256" key="1">
    <source>
        <dbReference type="ARBA" id="ARBA00004123"/>
    </source>
</evidence>
<comment type="caution">
    <text evidence="9">The sequence shown here is derived from an EMBL/GenBank/DDBJ whole genome shotgun (WGS) entry which is preliminary data.</text>
</comment>
<dbReference type="Proteomes" id="UP000309038">
    <property type="component" value="Unassembled WGS sequence"/>
</dbReference>
<comment type="subcellular location">
    <subcellularLocation>
        <location evidence="1">Nucleus</location>
    </subcellularLocation>
</comment>
<dbReference type="InterPro" id="IPR001487">
    <property type="entry name" value="Bromodomain"/>
</dbReference>
<feature type="region of interest" description="Disordered" evidence="7">
    <location>
        <begin position="668"/>
        <end position="743"/>
    </location>
</feature>
<dbReference type="PANTHER" id="PTHR47343">
    <property type="entry name" value="TRANSCRIPTIONAL ACTIVATOR SPT7"/>
    <property type="match status" value="1"/>
</dbReference>
<dbReference type="InterPro" id="IPR018359">
    <property type="entry name" value="Bromodomain_CS"/>
</dbReference>
<feature type="region of interest" description="Disordered" evidence="7">
    <location>
        <begin position="263"/>
        <end position="306"/>
    </location>
</feature>
<dbReference type="Pfam" id="PF07524">
    <property type="entry name" value="Bromo_TP"/>
    <property type="match status" value="1"/>
</dbReference>
<dbReference type="GO" id="GO:0006325">
    <property type="term" value="P:chromatin organization"/>
    <property type="evidence" value="ECO:0007669"/>
    <property type="project" value="UniProtKB-ARBA"/>
</dbReference>
<protein>
    <recommendedName>
        <fullName evidence="8">Bromo domain-containing protein</fullName>
    </recommendedName>
</protein>
<dbReference type="PRINTS" id="PR00503">
    <property type="entry name" value="BROMODOMAIN"/>
</dbReference>
<keyword evidence="10" id="KW-1185">Reference proteome</keyword>
<accession>A0A4S4KLX1</accession>
<evidence type="ECO:0000256" key="5">
    <source>
        <dbReference type="ARBA" id="ARBA00023242"/>
    </source>
</evidence>
<feature type="compositionally biased region" description="Pro residues" evidence="7">
    <location>
        <begin position="565"/>
        <end position="577"/>
    </location>
</feature>
<keyword evidence="3 6" id="KW-0103">Bromodomain</keyword>
<sequence>MDNRDAEAFLKPVAKSDVPDYYDVISNPMDLQTMLKKVKQKQYKSKREFKDDLDLIWSNCFTYNATECATRLKTKAETLLKNITDRKDRADPAIPAELASRSSTPKLNGTIVNGNGVARARMSITKSPSPAKLPIGAISKQTRHVPVMESTIVRTAEGMATFLRLDQQIEAILNGELPRGGLGLGSLEEELMEYGPMFLEENGGADTGSFATEAGIGEKRKLNGFAESRPRKRAKTTQEDKDIVDLWWDAMQSAVMIGNGVPTLRYSSSGDPSDTTPPPTITDPPRMPGQRARKKRRKQNGDVYSERSMLHHMNNNIRILRRVRSTHARLTALKESNDDAAGTGVVQPSQLNFEPLAADEAEAVVEDTPWPLPSSDVELGEENADDCLHWMGTKVLEHAGFQGASKVALDVLAGVTSDYLLNVGRTMRFMCDKYASKMTPEEIILHTLFESGITQIHELERYINDDVVRYGGRLAELEKKLASAYREATVVEAWDDDALFKMEEDEEDGEFVMGNFADSFGEDFLGLRELGIAAEFGLSSLTVPKRLLKGKNKGNLQQTPDAKPSEPPPPFPPPPPFIQLDSKKVDDQIGLLKPFYQQRISALTVTAPPIPSISITVPGLPTPSNPFGPPAHHTAQAPDYPLVALPDDPPTGVHTKLGPLGQVIKTGTSANATKKKAVPAKTKGIKDAADGDGAETPLTATTPTATAPDTPKKPKGSGKKKKGSIPVDVFPAVMMTSTSSGGT</sequence>
<keyword evidence="2" id="KW-0805">Transcription regulation</keyword>